<evidence type="ECO:0000313" key="5">
    <source>
        <dbReference type="Proteomes" id="UP001526426"/>
    </source>
</evidence>
<sequence>MAKKKRNKKTKSANRQNKITPPNPPVNSQVRQSQDPQPQTNFNAKITMLSDWHIGSGAGIPGDVDRLIQRDADGLPYIPAKTLTGIWRDGCELVALGLDNDTPGQWMKWVDYLFGDQPALAEGKIEVKPRESALSIRSAHLPKNLRKLLAVKSEDLSKAKITPEQQETVKGRLALKAALTFNKAGISIDADSGCAIPDFLRFEEMARGGCILTAFCELQLPEIEDFKEQCSAAYALLVAGAKLVDRLGGKRRRGAGKCKLEIEVSGNIEKLDFWLNYLDKEAPDLPQLSNTENKQTSLDQYKGNEWSQITLDVETLSPVIIPKRTVGNVTESLDYIPGTYLLTLISRKLGKLGINLGNAIAHGDLIVTNATIAIDDQPSCPVPFALFAKKIGGGLQEGHVYNRLKEEEPSDQLKQVRQGYIHPVCQNGLLPKSDQVTLKLETHNTVKDEVQRPSGAGGVYSYEAITPGTKLKAHLRLRQGLVEDLRNKDPNWWHRLNGKRDRLGQSKKDDYGLVIIKSSEPEVLNRYL</sequence>
<dbReference type="PANTHER" id="PTHR35579:SF3">
    <property type="entry name" value="CRISPR SYSTEM CMS ENDORIBONUCLEASE CSM3"/>
    <property type="match status" value="1"/>
</dbReference>
<dbReference type="CDD" id="cd09726">
    <property type="entry name" value="RAMP_I_III"/>
    <property type="match status" value="1"/>
</dbReference>
<comment type="caution">
    <text evidence="4">The sequence shown here is derived from an EMBL/GenBank/DDBJ whole genome shotgun (WGS) entry which is preliminary data.</text>
</comment>
<dbReference type="EMBL" id="JAIHOM010000209">
    <property type="protein sequence ID" value="MCW6038924.1"/>
    <property type="molecule type" value="Genomic_DNA"/>
</dbReference>
<feature type="compositionally biased region" description="Polar residues" evidence="2">
    <location>
        <begin position="13"/>
        <end position="39"/>
    </location>
</feature>
<name>A0ABT3LBN1_9CYAN</name>
<evidence type="ECO:0000256" key="1">
    <source>
        <dbReference type="ARBA" id="ARBA00023118"/>
    </source>
</evidence>
<dbReference type="RefSeq" id="WP_265266870.1">
    <property type="nucleotide sequence ID" value="NZ_JAIHOM010000209.1"/>
</dbReference>
<evidence type="ECO:0000256" key="2">
    <source>
        <dbReference type="SAM" id="MobiDB-lite"/>
    </source>
</evidence>
<evidence type="ECO:0000313" key="4">
    <source>
        <dbReference type="EMBL" id="MCW6038924.1"/>
    </source>
</evidence>
<keyword evidence="5" id="KW-1185">Reference proteome</keyword>
<gene>
    <name evidence="4" type="ORF">K4A83_22105</name>
</gene>
<accession>A0ABT3LBN1</accession>
<proteinExistence type="predicted"/>
<organism evidence="4 5">
    <name type="scientific">Spirulina subsalsa FACHB-351</name>
    <dbReference type="NCBI Taxonomy" id="234711"/>
    <lineage>
        <taxon>Bacteria</taxon>
        <taxon>Bacillati</taxon>
        <taxon>Cyanobacteriota</taxon>
        <taxon>Cyanophyceae</taxon>
        <taxon>Spirulinales</taxon>
        <taxon>Spirulinaceae</taxon>
        <taxon>Spirulina</taxon>
    </lineage>
</organism>
<keyword evidence="1" id="KW-0051">Antiviral defense</keyword>
<feature type="compositionally biased region" description="Basic residues" evidence="2">
    <location>
        <begin position="1"/>
        <end position="12"/>
    </location>
</feature>
<dbReference type="Pfam" id="PF03787">
    <property type="entry name" value="RAMPs"/>
    <property type="match status" value="1"/>
</dbReference>
<evidence type="ECO:0000259" key="3">
    <source>
        <dbReference type="Pfam" id="PF03787"/>
    </source>
</evidence>
<feature type="region of interest" description="Disordered" evidence="2">
    <location>
        <begin position="1"/>
        <end position="39"/>
    </location>
</feature>
<dbReference type="InterPro" id="IPR052216">
    <property type="entry name" value="CRISPR_Csm3_endoribonuclease"/>
</dbReference>
<dbReference type="Proteomes" id="UP001526426">
    <property type="component" value="Unassembled WGS sequence"/>
</dbReference>
<dbReference type="InterPro" id="IPR005537">
    <property type="entry name" value="RAMP_III_fam"/>
</dbReference>
<feature type="domain" description="CRISPR type III-associated protein" evidence="3">
    <location>
        <begin position="45"/>
        <end position="259"/>
    </location>
</feature>
<dbReference type="PANTHER" id="PTHR35579">
    <property type="entry name" value="CRISPR SYSTEM CMS ENDORIBONUCLEASE CSM3"/>
    <property type="match status" value="1"/>
</dbReference>
<reference evidence="4 5" key="1">
    <citation type="submission" date="2021-08" db="EMBL/GenBank/DDBJ databases">
        <title>Draft genome sequence of Spirulina subsalsa with high tolerance to salinity and hype-accumulation of phycocyanin.</title>
        <authorList>
            <person name="Pei H."/>
            <person name="Jiang L."/>
        </authorList>
    </citation>
    <scope>NUCLEOTIDE SEQUENCE [LARGE SCALE GENOMIC DNA]</scope>
    <source>
        <strain evidence="4 5">FACHB-351</strain>
    </source>
</reference>
<protein>
    <recommendedName>
        <fullName evidence="3">CRISPR type III-associated protein domain-containing protein</fullName>
    </recommendedName>
</protein>